<organism evidence="1">
    <name type="scientific">Arundo donax</name>
    <name type="common">Giant reed</name>
    <name type="synonym">Donax arundinaceus</name>
    <dbReference type="NCBI Taxonomy" id="35708"/>
    <lineage>
        <taxon>Eukaryota</taxon>
        <taxon>Viridiplantae</taxon>
        <taxon>Streptophyta</taxon>
        <taxon>Embryophyta</taxon>
        <taxon>Tracheophyta</taxon>
        <taxon>Spermatophyta</taxon>
        <taxon>Magnoliopsida</taxon>
        <taxon>Liliopsida</taxon>
        <taxon>Poales</taxon>
        <taxon>Poaceae</taxon>
        <taxon>PACMAD clade</taxon>
        <taxon>Arundinoideae</taxon>
        <taxon>Arundineae</taxon>
        <taxon>Arundo</taxon>
    </lineage>
</organism>
<dbReference type="EMBL" id="GBRH01161504">
    <property type="protein sequence ID" value="JAE36392.1"/>
    <property type="molecule type" value="Transcribed_RNA"/>
</dbReference>
<accession>A0A0A9HI09</accession>
<reference evidence="1" key="2">
    <citation type="journal article" date="2015" name="Data Brief">
        <title>Shoot transcriptome of the giant reed, Arundo donax.</title>
        <authorList>
            <person name="Barrero R.A."/>
            <person name="Guerrero F.D."/>
            <person name="Moolhuijzen P."/>
            <person name="Goolsby J.A."/>
            <person name="Tidwell J."/>
            <person name="Bellgard S.E."/>
            <person name="Bellgard M.I."/>
        </authorList>
    </citation>
    <scope>NUCLEOTIDE SEQUENCE</scope>
    <source>
        <tissue evidence="1">Shoot tissue taken approximately 20 cm above the soil surface</tissue>
    </source>
</reference>
<reference evidence="1" key="1">
    <citation type="submission" date="2014-09" db="EMBL/GenBank/DDBJ databases">
        <authorList>
            <person name="Magalhaes I.L.F."/>
            <person name="Oliveira U."/>
            <person name="Santos F.R."/>
            <person name="Vidigal T.H.D.A."/>
            <person name="Brescovit A.D."/>
            <person name="Santos A.J."/>
        </authorList>
    </citation>
    <scope>NUCLEOTIDE SEQUENCE</scope>
    <source>
        <tissue evidence="1">Shoot tissue taken approximately 20 cm above the soil surface</tissue>
    </source>
</reference>
<name>A0A0A9HI09_ARUDO</name>
<sequence length="38" mass="4539">MSIKFAYMRELWSALNIFRSRASRNYGMCLLVSIFLHL</sequence>
<evidence type="ECO:0000313" key="1">
    <source>
        <dbReference type="EMBL" id="JAE36392.1"/>
    </source>
</evidence>
<proteinExistence type="predicted"/>
<dbReference type="AlphaFoldDB" id="A0A0A9HI09"/>
<protein>
    <submittedName>
        <fullName evidence="1">Uncharacterized protein</fullName>
    </submittedName>
</protein>